<keyword evidence="1" id="KW-0805">Transcription regulation</keyword>
<evidence type="ECO:0000313" key="6">
    <source>
        <dbReference type="Proteomes" id="UP000076501"/>
    </source>
</evidence>
<dbReference type="SUPFAM" id="SSF48008">
    <property type="entry name" value="GntR ligand-binding domain-like"/>
    <property type="match status" value="1"/>
</dbReference>
<evidence type="ECO:0000256" key="3">
    <source>
        <dbReference type="ARBA" id="ARBA00023163"/>
    </source>
</evidence>
<gene>
    <name evidence="5" type="ORF">B4082_4154</name>
</gene>
<dbReference type="Pfam" id="PF00392">
    <property type="entry name" value="GntR"/>
    <property type="match status" value="1"/>
</dbReference>
<dbReference type="PANTHER" id="PTHR43537:SF24">
    <property type="entry name" value="GLUCONATE OPERON TRANSCRIPTIONAL REPRESSOR"/>
    <property type="match status" value="1"/>
</dbReference>
<evidence type="ECO:0000313" key="5">
    <source>
        <dbReference type="EMBL" id="KZD29800.1"/>
    </source>
</evidence>
<name>A0A164D216_BACCE</name>
<dbReference type="CDD" id="cd07377">
    <property type="entry name" value="WHTH_GntR"/>
    <property type="match status" value="1"/>
</dbReference>
<dbReference type="InterPro" id="IPR011711">
    <property type="entry name" value="GntR_C"/>
</dbReference>
<accession>A0A164D216</accession>
<dbReference type="EMBL" id="LJKA01000064">
    <property type="protein sequence ID" value="KZD29800.1"/>
    <property type="molecule type" value="Genomic_DNA"/>
</dbReference>
<proteinExistence type="predicted"/>
<evidence type="ECO:0000256" key="1">
    <source>
        <dbReference type="ARBA" id="ARBA00023015"/>
    </source>
</evidence>
<comment type="caution">
    <text evidence="5">The sequence shown here is derived from an EMBL/GenBank/DDBJ whole genome shotgun (WGS) entry which is preliminary data.</text>
</comment>
<dbReference type="SMART" id="SM00895">
    <property type="entry name" value="FCD"/>
    <property type="match status" value="1"/>
</dbReference>
<dbReference type="PANTHER" id="PTHR43537">
    <property type="entry name" value="TRANSCRIPTIONAL REGULATOR, GNTR FAMILY"/>
    <property type="match status" value="1"/>
</dbReference>
<dbReference type="Pfam" id="PF07729">
    <property type="entry name" value="FCD"/>
    <property type="match status" value="1"/>
</dbReference>
<dbReference type="PROSITE" id="PS50949">
    <property type="entry name" value="HTH_GNTR"/>
    <property type="match status" value="1"/>
</dbReference>
<organism evidence="5 6">
    <name type="scientific">Bacillus cereus</name>
    <dbReference type="NCBI Taxonomy" id="1396"/>
    <lineage>
        <taxon>Bacteria</taxon>
        <taxon>Bacillati</taxon>
        <taxon>Bacillota</taxon>
        <taxon>Bacilli</taxon>
        <taxon>Bacillales</taxon>
        <taxon>Bacillaceae</taxon>
        <taxon>Bacillus</taxon>
        <taxon>Bacillus cereus group</taxon>
    </lineage>
</organism>
<dbReference type="PATRIC" id="fig|1396.539.peg.1257"/>
<evidence type="ECO:0000259" key="4">
    <source>
        <dbReference type="PROSITE" id="PS50949"/>
    </source>
</evidence>
<dbReference type="Proteomes" id="UP000076501">
    <property type="component" value="Unassembled WGS sequence"/>
</dbReference>
<dbReference type="Gene3D" id="1.10.10.10">
    <property type="entry name" value="Winged helix-like DNA-binding domain superfamily/Winged helix DNA-binding domain"/>
    <property type="match status" value="1"/>
</dbReference>
<dbReference type="InterPro" id="IPR008920">
    <property type="entry name" value="TF_FadR/GntR_C"/>
</dbReference>
<feature type="domain" description="HTH gntR-type" evidence="4">
    <location>
        <begin position="13"/>
        <end position="80"/>
    </location>
</feature>
<dbReference type="InterPro" id="IPR036390">
    <property type="entry name" value="WH_DNA-bd_sf"/>
</dbReference>
<dbReference type="SMART" id="SM00345">
    <property type="entry name" value="HTH_GNTR"/>
    <property type="match status" value="1"/>
</dbReference>
<sequence>MPVPQNYKKPGRVSAKSLVLNQLQDWIIEGVLQPDEKINDGELAEALGVSRTPVREALQILELSGLVEMVPGQKTKIAPIKLDDISIIYETMAGLHSIIGKQALQNITDVDIKILSEINDDFQYSIEKKNSKQALELDIQFHNTISSIAKNQYIEPFLENMQLHVLRLEYLFFQNFVPASQSIEEHYSIIQALQKQDEKQMEQMMSQNWLRPMKEIQRIISTK</sequence>
<dbReference type="Gene3D" id="1.20.120.530">
    <property type="entry name" value="GntR ligand-binding domain-like"/>
    <property type="match status" value="1"/>
</dbReference>
<keyword evidence="3" id="KW-0804">Transcription</keyword>
<keyword evidence="2" id="KW-0238">DNA-binding</keyword>
<dbReference type="GO" id="GO:0003677">
    <property type="term" value="F:DNA binding"/>
    <property type="evidence" value="ECO:0007669"/>
    <property type="project" value="UniProtKB-KW"/>
</dbReference>
<evidence type="ECO:0000256" key="2">
    <source>
        <dbReference type="ARBA" id="ARBA00023125"/>
    </source>
</evidence>
<dbReference type="AlphaFoldDB" id="A0A164D216"/>
<protein>
    <submittedName>
        <fullName evidence="5">Putative regulator PutR for proline utilization GntR family</fullName>
    </submittedName>
</protein>
<dbReference type="PRINTS" id="PR00035">
    <property type="entry name" value="HTHGNTR"/>
</dbReference>
<reference evidence="5 6" key="1">
    <citation type="submission" date="2015-09" db="EMBL/GenBank/DDBJ databases">
        <title>Bacillus cereus food isolates.</title>
        <authorList>
            <person name="Boekhorst J."/>
        </authorList>
    </citation>
    <scope>NUCLEOTIDE SEQUENCE [LARGE SCALE GENOMIC DNA]</scope>
    <source>
        <strain evidence="5 6">B4082</strain>
    </source>
</reference>
<dbReference type="GO" id="GO:0003700">
    <property type="term" value="F:DNA-binding transcription factor activity"/>
    <property type="evidence" value="ECO:0007669"/>
    <property type="project" value="InterPro"/>
</dbReference>
<dbReference type="RefSeq" id="WP_063224034.1">
    <property type="nucleotide sequence ID" value="NZ_JAEHBS010000002.1"/>
</dbReference>
<dbReference type="SUPFAM" id="SSF46785">
    <property type="entry name" value="Winged helix' DNA-binding domain"/>
    <property type="match status" value="1"/>
</dbReference>
<dbReference type="InterPro" id="IPR036388">
    <property type="entry name" value="WH-like_DNA-bd_sf"/>
</dbReference>
<dbReference type="InterPro" id="IPR000524">
    <property type="entry name" value="Tscrpt_reg_HTH_GntR"/>
</dbReference>